<keyword evidence="3" id="KW-1185">Reference proteome</keyword>
<feature type="compositionally biased region" description="Basic and acidic residues" evidence="1">
    <location>
        <begin position="632"/>
        <end position="641"/>
    </location>
</feature>
<dbReference type="EMBL" id="CABFNQ020000682">
    <property type="protein sequence ID" value="CAH0022734.1"/>
    <property type="molecule type" value="Genomic_DNA"/>
</dbReference>
<evidence type="ECO:0000313" key="2">
    <source>
        <dbReference type="EMBL" id="CAH0022734.1"/>
    </source>
</evidence>
<name>A0A9N9YMV0_9HYPO</name>
<feature type="region of interest" description="Disordered" evidence="1">
    <location>
        <begin position="582"/>
        <end position="715"/>
    </location>
</feature>
<accession>A0A9N9YMV0</accession>
<feature type="compositionally biased region" description="Low complexity" evidence="1">
    <location>
        <begin position="642"/>
        <end position="653"/>
    </location>
</feature>
<evidence type="ECO:0000313" key="3">
    <source>
        <dbReference type="Proteomes" id="UP000696573"/>
    </source>
</evidence>
<proteinExistence type="predicted"/>
<dbReference type="AlphaFoldDB" id="A0A9N9YMV0"/>
<organism evidence="2 3">
    <name type="scientific">Clonostachys rhizophaga</name>
    <dbReference type="NCBI Taxonomy" id="160324"/>
    <lineage>
        <taxon>Eukaryota</taxon>
        <taxon>Fungi</taxon>
        <taxon>Dikarya</taxon>
        <taxon>Ascomycota</taxon>
        <taxon>Pezizomycotina</taxon>
        <taxon>Sordariomycetes</taxon>
        <taxon>Hypocreomycetidae</taxon>
        <taxon>Hypocreales</taxon>
        <taxon>Bionectriaceae</taxon>
        <taxon>Clonostachys</taxon>
    </lineage>
</organism>
<protein>
    <submittedName>
        <fullName evidence="2">Uncharacterized protein</fullName>
    </submittedName>
</protein>
<feature type="compositionally biased region" description="Basic and acidic residues" evidence="1">
    <location>
        <begin position="585"/>
        <end position="594"/>
    </location>
</feature>
<evidence type="ECO:0000256" key="1">
    <source>
        <dbReference type="SAM" id="MobiDB-lite"/>
    </source>
</evidence>
<feature type="compositionally biased region" description="Basic and acidic residues" evidence="1">
    <location>
        <begin position="687"/>
        <end position="698"/>
    </location>
</feature>
<dbReference type="Proteomes" id="UP000696573">
    <property type="component" value="Unassembled WGS sequence"/>
</dbReference>
<sequence length="715" mass="80791">MRAEEFTDLVKYCYIVRSESERPIFEDGPETSNYQIEDRDFRRFVDGLKKPPGQDDAPNDVLMKQVCYAQWADRAQKLCLVRRTLSTTYCWTSDRRDDRSENANDTLYLNELSKPSVFDMEFSRNGRLFTGYFQEYRPNRSSWNEEGDSCVGAVTRKGKLLLRESTPICIPEIALFTVTLHRGVLRIVKHYSPYIYTDRQWSQIIYAEIDMASNKQKFERGIRTVHKLRMAAVEFWESVATSVGDPSTCDVAPDDWIPLQERLFNFPAANYIFESLSPRIKRGIDVSVKSRIGDEEFRTFKDSPWTTGSDSVRIFAKYASDHQSPPPFATSIPLTQLGLDPADPEYEPYDGYVPSNCYISVEEGDPRDYGLREKVINPARSFAIFTKTVIRLVKKELPFWDSLVAFGVFVTKRAMEIYLFYLSDSRRDALITRAVKHFPLCQDKEGFEQALRALDLVRKTAAEIRRRLCADVAARRTGEIHVPAEPDLMEVSRSEDEEISKVNDTMARVDLRAEAPSVGSAPAEVETNAASQRGQKRGREEDEDEAPQTMKHRRIMKMMPQACLGADAGSVGLAAADTKANFASQDDRRRRQDGDEGETAGTKLELQTGGGGMFGGPAPVDKKADPASQDAQNRKQDENKGETPQTVTTGTTGESQPSGGPAPMDKKANPSSQTSRKRRRDEDEDDVTHLTEKYRRLGLDSSSRRKVKVEGDHDA</sequence>
<dbReference type="OrthoDB" id="5146326at2759"/>
<feature type="region of interest" description="Disordered" evidence="1">
    <location>
        <begin position="514"/>
        <end position="549"/>
    </location>
</feature>
<gene>
    <name evidence="2" type="ORF">CRHIZ90672A_00012855</name>
</gene>
<reference evidence="2" key="1">
    <citation type="submission" date="2021-10" db="EMBL/GenBank/DDBJ databases">
        <authorList>
            <person name="Piombo E."/>
        </authorList>
    </citation>
    <scope>NUCLEOTIDE SEQUENCE</scope>
</reference>
<comment type="caution">
    <text evidence="2">The sequence shown here is derived from an EMBL/GenBank/DDBJ whole genome shotgun (WGS) entry which is preliminary data.</text>
</comment>